<comment type="caution">
    <text evidence="1">The sequence shown here is derived from an EMBL/GenBank/DDBJ whole genome shotgun (WGS) entry which is preliminary data.</text>
</comment>
<dbReference type="AlphaFoldDB" id="A0A397T5T6"/>
<organism evidence="1 2">
    <name type="scientific">Glomus cerebriforme</name>
    <dbReference type="NCBI Taxonomy" id="658196"/>
    <lineage>
        <taxon>Eukaryota</taxon>
        <taxon>Fungi</taxon>
        <taxon>Fungi incertae sedis</taxon>
        <taxon>Mucoromycota</taxon>
        <taxon>Glomeromycotina</taxon>
        <taxon>Glomeromycetes</taxon>
        <taxon>Glomerales</taxon>
        <taxon>Glomeraceae</taxon>
        <taxon>Glomus</taxon>
    </lineage>
</organism>
<keyword evidence="2" id="KW-1185">Reference proteome</keyword>
<gene>
    <name evidence="1" type="ORF">C1645_876066</name>
</gene>
<sequence length="95" mass="11161">MDNQRHMINSLLNKSPKLITLDHICYFDHNYNELSFTKDPIIIEKEAHNWHSIYQQSSRIKDEWYSNILSPVTTEKFTSILCSCLSNKASEKSII</sequence>
<reference evidence="1 2" key="1">
    <citation type="submission" date="2018-06" db="EMBL/GenBank/DDBJ databases">
        <title>Comparative genomics reveals the genomic features of Rhizophagus irregularis, R. cerebriforme, R. diaphanum and Gigaspora rosea, and their symbiotic lifestyle signature.</title>
        <authorList>
            <person name="Morin E."/>
            <person name="San Clemente H."/>
            <person name="Chen E.C.H."/>
            <person name="De La Providencia I."/>
            <person name="Hainaut M."/>
            <person name="Kuo A."/>
            <person name="Kohler A."/>
            <person name="Murat C."/>
            <person name="Tang N."/>
            <person name="Roy S."/>
            <person name="Loubradou J."/>
            <person name="Henrissat B."/>
            <person name="Grigoriev I.V."/>
            <person name="Corradi N."/>
            <person name="Roux C."/>
            <person name="Martin F.M."/>
        </authorList>
    </citation>
    <scope>NUCLEOTIDE SEQUENCE [LARGE SCALE GENOMIC DNA]</scope>
    <source>
        <strain evidence="1 2">DAOM 227022</strain>
    </source>
</reference>
<name>A0A397T5T6_9GLOM</name>
<evidence type="ECO:0000313" key="2">
    <source>
        <dbReference type="Proteomes" id="UP000265703"/>
    </source>
</evidence>
<dbReference type="OrthoDB" id="2487453at2759"/>
<evidence type="ECO:0000313" key="1">
    <source>
        <dbReference type="EMBL" id="RIA90481.1"/>
    </source>
</evidence>
<dbReference type="Proteomes" id="UP000265703">
    <property type="component" value="Unassembled WGS sequence"/>
</dbReference>
<dbReference type="EMBL" id="QKYT01000180">
    <property type="protein sequence ID" value="RIA90481.1"/>
    <property type="molecule type" value="Genomic_DNA"/>
</dbReference>
<accession>A0A397T5T6</accession>
<proteinExistence type="predicted"/>
<protein>
    <submittedName>
        <fullName evidence="1">Uncharacterized protein</fullName>
    </submittedName>
</protein>